<accession>A0A067KDM1</accession>
<dbReference type="EMBL" id="KK914693">
    <property type="protein sequence ID" value="KDP30345.1"/>
    <property type="molecule type" value="Genomic_DNA"/>
</dbReference>
<feature type="compositionally biased region" description="Basic residues" evidence="1">
    <location>
        <begin position="1"/>
        <end position="11"/>
    </location>
</feature>
<proteinExistence type="predicted"/>
<keyword evidence="4" id="KW-1185">Reference proteome</keyword>
<dbReference type="Proteomes" id="UP000027138">
    <property type="component" value="Unassembled WGS sequence"/>
</dbReference>
<feature type="transmembrane region" description="Helical" evidence="2">
    <location>
        <begin position="42"/>
        <end position="68"/>
    </location>
</feature>
<keyword evidence="2" id="KW-0472">Membrane</keyword>
<evidence type="ECO:0000313" key="3">
    <source>
        <dbReference type="EMBL" id="KDP30345.1"/>
    </source>
</evidence>
<sequence length="114" mass="11895">MSICSRRRIKGRSTSTGLTGQPHHMHSKLCNLSLLISKLSPYIISIVLVSVLGLWILPSLLPALPYLLKHALLLLTASSHPIVGDCAAGGVCTGPETGVEEEGAEGYDGGSTGC</sequence>
<gene>
    <name evidence="3" type="ORF">JCGZ_17492</name>
</gene>
<dbReference type="AlphaFoldDB" id="A0A067KDM1"/>
<reference evidence="3 4" key="1">
    <citation type="journal article" date="2014" name="PLoS ONE">
        <title>Global Analysis of Gene Expression Profiles in Physic Nut (Jatropha curcas L.) Seedlings Exposed to Salt Stress.</title>
        <authorList>
            <person name="Zhang L."/>
            <person name="Zhang C."/>
            <person name="Wu P."/>
            <person name="Chen Y."/>
            <person name="Li M."/>
            <person name="Jiang H."/>
            <person name="Wu G."/>
        </authorList>
    </citation>
    <scope>NUCLEOTIDE SEQUENCE [LARGE SCALE GENOMIC DNA]</scope>
    <source>
        <strain evidence="4">cv. GZQX0401</strain>
        <tissue evidence="3">Young leaves</tissue>
    </source>
</reference>
<organism evidence="3 4">
    <name type="scientific">Jatropha curcas</name>
    <name type="common">Barbados nut</name>
    <dbReference type="NCBI Taxonomy" id="180498"/>
    <lineage>
        <taxon>Eukaryota</taxon>
        <taxon>Viridiplantae</taxon>
        <taxon>Streptophyta</taxon>
        <taxon>Embryophyta</taxon>
        <taxon>Tracheophyta</taxon>
        <taxon>Spermatophyta</taxon>
        <taxon>Magnoliopsida</taxon>
        <taxon>eudicotyledons</taxon>
        <taxon>Gunneridae</taxon>
        <taxon>Pentapetalae</taxon>
        <taxon>rosids</taxon>
        <taxon>fabids</taxon>
        <taxon>Malpighiales</taxon>
        <taxon>Euphorbiaceae</taxon>
        <taxon>Crotonoideae</taxon>
        <taxon>Jatropheae</taxon>
        <taxon>Jatropha</taxon>
    </lineage>
</organism>
<protein>
    <submittedName>
        <fullName evidence="3">Uncharacterized protein</fullName>
    </submittedName>
</protein>
<feature type="region of interest" description="Disordered" evidence="1">
    <location>
        <begin position="1"/>
        <end position="24"/>
    </location>
</feature>
<keyword evidence="2" id="KW-1133">Transmembrane helix</keyword>
<evidence type="ECO:0000256" key="2">
    <source>
        <dbReference type="SAM" id="Phobius"/>
    </source>
</evidence>
<evidence type="ECO:0000256" key="1">
    <source>
        <dbReference type="SAM" id="MobiDB-lite"/>
    </source>
</evidence>
<keyword evidence="2" id="KW-0812">Transmembrane</keyword>
<evidence type="ECO:0000313" key="4">
    <source>
        <dbReference type="Proteomes" id="UP000027138"/>
    </source>
</evidence>
<name>A0A067KDM1_JATCU</name>